<comment type="caution">
    <text evidence="12">The sequence shown here is derived from an EMBL/GenBank/DDBJ whole genome shotgun (WGS) entry which is preliminary data.</text>
</comment>
<feature type="transmembrane region" description="Helical" evidence="11">
    <location>
        <begin position="149"/>
        <end position="166"/>
    </location>
</feature>
<dbReference type="GO" id="GO:0005789">
    <property type="term" value="C:endoplasmic reticulum membrane"/>
    <property type="evidence" value="ECO:0007669"/>
    <property type="project" value="UniProtKB-SubCell"/>
</dbReference>
<evidence type="ECO:0000256" key="3">
    <source>
        <dbReference type="ARBA" id="ARBA00022692"/>
    </source>
</evidence>
<accession>A0A8T2ZW58</accession>
<keyword evidence="5 11" id="KW-1133">Transmembrane helix</keyword>
<sequence>MQLVFFVLSPALVGSNLAKYITLRSLPELWFMPLNVLITFVIGSVLGWLLVKIAKAPKGLRGVIMGCCAAGSDRIHFESKLFLQFVIDIQDFLPDILPMPMRLSTSLACHPSMQTIKFLHILPTLSCPALLFSPSKTCRPSHLREEADILFPGNLGNMLLVIVLAVCKEKGSPFGVSDVCTSNGMAYVSLSMAIGSIYIWSYVYNIIVRIYSGKDSDEAKPDVLPEGAESAGERNESAKCRTGPPLPSEDPSLGESRHLQLAKVPFPENIKRSFLKFIKKPSIRRLFAPAIIGAIVGLMIGIIPPFKKVLIGDSAPLHAVEDSADMVGSEGSHSNHDFDFGSKSSEGFERLEDATLGDYWYSGHEFALPPANSVGVLIVIDELYTLITRSPQSSTMSMHVWDEFAPNLFFRHRFGRYIEPVIWSWPNRMLRDHAMDPCLGHSLADRLVNILHLVC</sequence>
<dbReference type="PANTHER" id="PTHR31651:SF40">
    <property type="entry name" value="SYMPORTER, PUTATIVE-RELATED"/>
    <property type="match status" value="1"/>
</dbReference>
<evidence type="ECO:0000256" key="4">
    <source>
        <dbReference type="ARBA" id="ARBA00022824"/>
    </source>
</evidence>
<evidence type="ECO:0000256" key="1">
    <source>
        <dbReference type="ARBA" id="ARBA00004477"/>
    </source>
</evidence>
<keyword evidence="6 11" id="KW-0472">Membrane</keyword>
<keyword evidence="2" id="KW-0813">Transport</keyword>
<evidence type="ECO:0000256" key="9">
    <source>
        <dbReference type="ARBA" id="ARBA00025752"/>
    </source>
</evidence>
<comment type="similarity">
    <text evidence="9">Belongs to the auxin efflux carrier (TC 2.A.69.2) family.</text>
</comment>
<evidence type="ECO:0000256" key="5">
    <source>
        <dbReference type="ARBA" id="ARBA00022989"/>
    </source>
</evidence>
<evidence type="ECO:0000256" key="6">
    <source>
        <dbReference type="ARBA" id="ARBA00023136"/>
    </source>
</evidence>
<evidence type="ECO:0000256" key="10">
    <source>
        <dbReference type="SAM" id="MobiDB-lite"/>
    </source>
</evidence>
<dbReference type="GO" id="GO:0009734">
    <property type="term" value="P:auxin-activated signaling pathway"/>
    <property type="evidence" value="ECO:0007669"/>
    <property type="project" value="UniProtKB-KW"/>
</dbReference>
<comment type="function">
    <text evidence="8">Involved in cellular auxin homeostasis by regulating auxin metabolism. Regulates intracellular auxin accumulation at the endoplasmic reticulum and thus auxin availability for nuclear auxin signaling.</text>
</comment>
<dbReference type="AlphaFoldDB" id="A0A8T2ZW58"/>
<keyword evidence="7" id="KW-0927">Auxin signaling pathway</keyword>
<evidence type="ECO:0008006" key="14">
    <source>
        <dbReference type="Google" id="ProtNLM"/>
    </source>
</evidence>
<feature type="transmembrane region" description="Helical" evidence="11">
    <location>
        <begin position="34"/>
        <end position="51"/>
    </location>
</feature>
<dbReference type="PANTHER" id="PTHR31651">
    <property type="match status" value="1"/>
</dbReference>
<feature type="region of interest" description="Disordered" evidence="10">
    <location>
        <begin position="217"/>
        <end position="254"/>
    </location>
</feature>
<evidence type="ECO:0000313" key="12">
    <source>
        <dbReference type="EMBL" id="KAH8521636.1"/>
    </source>
</evidence>
<dbReference type="InterPro" id="IPR045033">
    <property type="entry name" value="PILS1/3/4/5/7"/>
</dbReference>
<feature type="transmembrane region" description="Helical" evidence="11">
    <location>
        <begin position="286"/>
        <end position="306"/>
    </location>
</feature>
<evidence type="ECO:0000256" key="2">
    <source>
        <dbReference type="ARBA" id="ARBA00022448"/>
    </source>
</evidence>
<gene>
    <name evidence="12" type="ORF">H0E87_002616</name>
</gene>
<keyword evidence="4" id="KW-0256">Endoplasmic reticulum</keyword>
<evidence type="ECO:0000256" key="8">
    <source>
        <dbReference type="ARBA" id="ARBA00025100"/>
    </source>
</evidence>
<dbReference type="GO" id="GO:0080162">
    <property type="term" value="P:endoplasmic reticulum to cytosol auxin transport"/>
    <property type="evidence" value="ECO:0007669"/>
    <property type="project" value="InterPro"/>
</dbReference>
<organism evidence="12 13">
    <name type="scientific">Populus deltoides</name>
    <name type="common">Eastern poplar</name>
    <name type="synonym">Eastern cottonwood</name>
    <dbReference type="NCBI Taxonomy" id="3696"/>
    <lineage>
        <taxon>Eukaryota</taxon>
        <taxon>Viridiplantae</taxon>
        <taxon>Streptophyta</taxon>
        <taxon>Embryophyta</taxon>
        <taxon>Tracheophyta</taxon>
        <taxon>Spermatophyta</taxon>
        <taxon>Magnoliopsida</taxon>
        <taxon>eudicotyledons</taxon>
        <taxon>Gunneridae</taxon>
        <taxon>Pentapetalae</taxon>
        <taxon>rosids</taxon>
        <taxon>fabids</taxon>
        <taxon>Malpighiales</taxon>
        <taxon>Salicaceae</taxon>
        <taxon>Saliceae</taxon>
        <taxon>Populus</taxon>
    </lineage>
</organism>
<keyword evidence="13" id="KW-1185">Reference proteome</keyword>
<evidence type="ECO:0000256" key="7">
    <source>
        <dbReference type="ARBA" id="ARBA00023294"/>
    </source>
</evidence>
<evidence type="ECO:0000256" key="11">
    <source>
        <dbReference type="SAM" id="Phobius"/>
    </source>
</evidence>
<dbReference type="InterPro" id="IPR004776">
    <property type="entry name" value="Mem_transp_PIN-like"/>
</dbReference>
<reference evidence="12" key="1">
    <citation type="journal article" date="2021" name="J. Hered.">
        <title>Genome Assembly of Salicaceae Populus deltoides (Eastern Cottonwood) I-69 Based on Nanopore Sequencing and Hi-C Technologies.</title>
        <authorList>
            <person name="Bai S."/>
            <person name="Wu H."/>
            <person name="Zhang J."/>
            <person name="Pan Z."/>
            <person name="Zhao W."/>
            <person name="Li Z."/>
            <person name="Tong C."/>
        </authorList>
    </citation>
    <scope>NUCLEOTIDE SEQUENCE</scope>
    <source>
        <tissue evidence="12">Leaf</tissue>
    </source>
</reference>
<comment type="subcellular location">
    <subcellularLocation>
        <location evidence="1">Endoplasmic reticulum membrane</location>
        <topology evidence="1">Multi-pass membrane protein</topology>
    </subcellularLocation>
</comment>
<dbReference type="Pfam" id="PF03547">
    <property type="entry name" value="Mem_trans"/>
    <property type="match status" value="2"/>
</dbReference>
<dbReference type="Proteomes" id="UP000807159">
    <property type="component" value="Chromosome 1"/>
</dbReference>
<proteinExistence type="inferred from homology"/>
<protein>
    <recommendedName>
        <fullName evidence="14">Auxin efflux carrier family protein</fullName>
    </recommendedName>
</protein>
<evidence type="ECO:0000313" key="13">
    <source>
        <dbReference type="Proteomes" id="UP000807159"/>
    </source>
</evidence>
<dbReference type="EMBL" id="JACEGQ020000001">
    <property type="protein sequence ID" value="KAH8521636.1"/>
    <property type="molecule type" value="Genomic_DNA"/>
</dbReference>
<name>A0A8T2ZW58_POPDE</name>
<feature type="transmembrane region" description="Helical" evidence="11">
    <location>
        <begin position="186"/>
        <end position="207"/>
    </location>
</feature>
<keyword evidence="3 11" id="KW-0812">Transmembrane</keyword>